<keyword evidence="3" id="KW-1003">Cell membrane</keyword>
<feature type="transmembrane region" description="Helical" evidence="7">
    <location>
        <begin position="230"/>
        <end position="253"/>
    </location>
</feature>
<reference evidence="9" key="3">
    <citation type="submission" date="2025-09" db="UniProtKB">
        <authorList>
            <consortium name="Ensembl"/>
        </authorList>
    </citation>
    <scope>IDENTIFICATION</scope>
    <source>
        <strain evidence="9">Guanapo</strain>
    </source>
</reference>
<organism evidence="9 10">
    <name type="scientific">Poecilia reticulata</name>
    <name type="common">Guppy</name>
    <name type="synonym">Acanthophacelus reticulatus</name>
    <dbReference type="NCBI Taxonomy" id="8081"/>
    <lineage>
        <taxon>Eukaryota</taxon>
        <taxon>Metazoa</taxon>
        <taxon>Chordata</taxon>
        <taxon>Craniata</taxon>
        <taxon>Vertebrata</taxon>
        <taxon>Euteleostomi</taxon>
        <taxon>Actinopterygii</taxon>
        <taxon>Neopterygii</taxon>
        <taxon>Teleostei</taxon>
        <taxon>Neoteleostei</taxon>
        <taxon>Acanthomorphata</taxon>
        <taxon>Ovalentaria</taxon>
        <taxon>Atherinomorphae</taxon>
        <taxon>Cyprinodontiformes</taxon>
        <taxon>Poeciliidae</taxon>
        <taxon>Poeciliinae</taxon>
        <taxon>Poecilia</taxon>
    </lineage>
</organism>
<evidence type="ECO:0000256" key="1">
    <source>
        <dbReference type="ARBA" id="ARBA00004651"/>
    </source>
</evidence>
<protein>
    <recommendedName>
        <fullName evidence="7">XK-related protein</fullName>
    </recommendedName>
</protein>
<evidence type="ECO:0000256" key="3">
    <source>
        <dbReference type="ARBA" id="ARBA00022475"/>
    </source>
</evidence>
<comment type="similarity">
    <text evidence="2 7">Belongs to the XK family.</text>
</comment>
<dbReference type="STRING" id="8081.ENSPREP00000026804"/>
<evidence type="ECO:0000256" key="8">
    <source>
        <dbReference type="SAM" id="MobiDB-lite"/>
    </source>
</evidence>
<evidence type="ECO:0000256" key="2">
    <source>
        <dbReference type="ARBA" id="ARBA00008789"/>
    </source>
</evidence>
<dbReference type="AlphaFoldDB" id="A0A3P9PYE4"/>
<dbReference type="GeneTree" id="ENSGT01140000282565"/>
<feature type="compositionally biased region" description="Polar residues" evidence="8">
    <location>
        <begin position="368"/>
        <end position="380"/>
    </location>
</feature>
<dbReference type="PANTHER" id="PTHR16024">
    <property type="entry name" value="XK-RELATED PROTEIN"/>
    <property type="match status" value="1"/>
</dbReference>
<dbReference type="Bgee" id="ENSPREG00000018118">
    <property type="expression patterns" value="Expressed in caudal fin and 1 other cell type or tissue"/>
</dbReference>
<feature type="transmembrane region" description="Helical" evidence="7">
    <location>
        <begin position="302"/>
        <end position="320"/>
    </location>
</feature>
<sequence length="400" mass="46115">MEQSDKQFSKWRWLLALVGLFMYLGDICTDTALVLRYFHEKLYVWSGLTALFIITGLTVNQIFSYAWFLEDMHKNVMDSKPKRRYLVLHIFGMGILLRSCQLLKQGYKEIWGQEMPHNQTSENGDEEGSSASHHSKLFSDTADLSMLKLFETFLESAPQLLLQLYIHQNHEEWSVLQSISMVFSFFNLAWSLVDYRICLRKSLPQSRELPSGLPTAVYLLYKLFTITSLILSYSLLLILSVYSTVGFTSLWLLGTIRAHRLETSFCSSGALELLYRGVIGAILVFTFFNVKGQGTKRDMTVYYFFWTVINFSTPLLMFFLKPELKTITFLLVVSGVIYGGSLLGLILLVLYYRFLHPKQEAKKLSDQVDGQENMNGQENVDGQEKETTPSTRRTREFIKP</sequence>
<evidence type="ECO:0000313" key="9">
    <source>
        <dbReference type="Ensembl" id="ENSPREP00000026804.1"/>
    </source>
</evidence>
<dbReference type="PANTHER" id="PTHR16024:SF13">
    <property type="entry name" value="XK-RELATED PROTEIN 9"/>
    <property type="match status" value="1"/>
</dbReference>
<dbReference type="RefSeq" id="XP_017157491.1">
    <property type="nucleotide sequence ID" value="XM_017302002.1"/>
</dbReference>
<keyword evidence="4 7" id="KW-0812">Transmembrane</keyword>
<dbReference type="CTD" id="389668"/>
<feature type="transmembrane region" description="Helical" evidence="7">
    <location>
        <begin position="273"/>
        <end position="290"/>
    </location>
</feature>
<keyword evidence="10" id="KW-1185">Reference proteome</keyword>
<dbReference type="Ensembl" id="ENSPRET00000027083.1">
    <property type="protein sequence ID" value="ENSPREP00000026804.1"/>
    <property type="gene ID" value="ENSPREG00000018118.1"/>
</dbReference>
<reference evidence="10" key="1">
    <citation type="submission" date="2013-11" db="EMBL/GenBank/DDBJ databases">
        <title>The genomic landscape of the Guanapo guppy.</title>
        <authorList>
            <person name="Kuenstner A."/>
            <person name="Dreyer C."/>
        </authorList>
    </citation>
    <scope>NUCLEOTIDE SEQUENCE</scope>
    <source>
        <strain evidence="10">Guanapo</strain>
    </source>
</reference>
<dbReference type="KEGG" id="pret:103456665"/>
<dbReference type="Pfam" id="PF09815">
    <property type="entry name" value="XK-related"/>
    <property type="match status" value="1"/>
</dbReference>
<evidence type="ECO:0000313" key="10">
    <source>
        <dbReference type="Proteomes" id="UP000242638"/>
    </source>
</evidence>
<keyword evidence="5 7" id="KW-1133">Transmembrane helix</keyword>
<name>A0A3P9PYE4_POERE</name>
<dbReference type="InterPro" id="IPR018629">
    <property type="entry name" value="XK-rel"/>
</dbReference>
<dbReference type="InterPro" id="IPR050895">
    <property type="entry name" value="XK-related_scramblase"/>
</dbReference>
<comment type="subcellular location">
    <subcellularLocation>
        <location evidence="1">Cell membrane</location>
        <topology evidence="1">Multi-pass membrane protein</topology>
    </subcellularLocation>
    <subcellularLocation>
        <location evidence="7">Membrane</location>
        <topology evidence="7">Multi-pass membrane protein</topology>
    </subcellularLocation>
</comment>
<dbReference type="OrthoDB" id="8190653at2759"/>
<keyword evidence="6 7" id="KW-0472">Membrane</keyword>
<proteinExistence type="inferred from homology"/>
<dbReference type="Proteomes" id="UP000242638">
    <property type="component" value="Unassembled WGS sequence"/>
</dbReference>
<evidence type="ECO:0000256" key="5">
    <source>
        <dbReference type="ARBA" id="ARBA00022989"/>
    </source>
</evidence>
<feature type="region of interest" description="Disordered" evidence="8">
    <location>
        <begin position="364"/>
        <end position="400"/>
    </location>
</feature>
<feature type="transmembrane region" description="Helical" evidence="7">
    <location>
        <begin position="44"/>
        <end position="64"/>
    </location>
</feature>
<evidence type="ECO:0000256" key="4">
    <source>
        <dbReference type="ARBA" id="ARBA00022692"/>
    </source>
</evidence>
<dbReference type="GeneID" id="103456665"/>
<evidence type="ECO:0000256" key="7">
    <source>
        <dbReference type="RuleBase" id="RU910716"/>
    </source>
</evidence>
<feature type="transmembrane region" description="Helical" evidence="7">
    <location>
        <begin position="326"/>
        <end position="352"/>
    </location>
</feature>
<reference evidence="9" key="2">
    <citation type="submission" date="2025-08" db="UniProtKB">
        <authorList>
            <consortium name="Ensembl"/>
        </authorList>
    </citation>
    <scope>IDENTIFICATION</scope>
    <source>
        <strain evidence="9">Guanapo</strain>
    </source>
</reference>
<feature type="transmembrane region" description="Helical" evidence="7">
    <location>
        <begin position="12"/>
        <end position="38"/>
    </location>
</feature>
<dbReference type="RefSeq" id="XP_008394578.1">
    <property type="nucleotide sequence ID" value="XM_008396356.2"/>
</dbReference>
<dbReference type="GO" id="GO:0005886">
    <property type="term" value="C:plasma membrane"/>
    <property type="evidence" value="ECO:0007669"/>
    <property type="project" value="UniProtKB-SubCell"/>
</dbReference>
<feature type="compositionally biased region" description="Basic and acidic residues" evidence="8">
    <location>
        <begin position="382"/>
        <end position="400"/>
    </location>
</feature>
<accession>A0A3P9PYE4</accession>
<evidence type="ECO:0000256" key="6">
    <source>
        <dbReference type="ARBA" id="ARBA00023136"/>
    </source>
</evidence>
<dbReference type="OMA" id="RDCRMKY"/>